<dbReference type="Pfam" id="PF08660">
    <property type="entry name" value="Alg14"/>
    <property type="match status" value="1"/>
</dbReference>
<accession>A0A7W6FN91</accession>
<sequence length="131" mass="14492">MLLRPALEKFSVTYATSNPQLGERHAIPDVLDLPESNRSRPLRVLRCCFRAWRLVRQVRPDVIVTTGALPGLLVLVCGRMSGARTIWLDSVANSGRLSMSGRCAGLFADRWMTQWEHLSGDAGPEYAGALL</sequence>
<dbReference type="InterPro" id="IPR013969">
    <property type="entry name" value="Oligosacch_biosynth_Alg14"/>
</dbReference>
<keyword evidence="1" id="KW-0808">Transferase</keyword>
<organism evidence="1 2">
    <name type="scientific">Sphingobium jiangsuense</name>
    <dbReference type="NCBI Taxonomy" id="870476"/>
    <lineage>
        <taxon>Bacteria</taxon>
        <taxon>Pseudomonadati</taxon>
        <taxon>Pseudomonadota</taxon>
        <taxon>Alphaproteobacteria</taxon>
        <taxon>Sphingomonadales</taxon>
        <taxon>Sphingomonadaceae</taxon>
        <taxon>Sphingobium</taxon>
    </lineage>
</organism>
<evidence type="ECO:0000313" key="1">
    <source>
        <dbReference type="EMBL" id="MBB3924836.1"/>
    </source>
</evidence>
<protein>
    <submittedName>
        <fullName evidence="1">UDP-N-acetylglucosamine:LPS N-acetylglucosamine transferase</fullName>
    </submittedName>
</protein>
<dbReference type="RefSeq" id="WP_188070415.1">
    <property type="nucleotide sequence ID" value="NZ_BSPS01000120.1"/>
</dbReference>
<keyword evidence="2" id="KW-1185">Reference proteome</keyword>
<dbReference type="GO" id="GO:0016740">
    <property type="term" value="F:transferase activity"/>
    <property type="evidence" value="ECO:0007669"/>
    <property type="project" value="UniProtKB-KW"/>
</dbReference>
<dbReference type="EMBL" id="JACIDT010000002">
    <property type="protein sequence ID" value="MBB3924836.1"/>
    <property type="molecule type" value="Genomic_DNA"/>
</dbReference>
<dbReference type="AlphaFoldDB" id="A0A7W6FN91"/>
<proteinExistence type="predicted"/>
<dbReference type="Gene3D" id="3.40.50.2000">
    <property type="entry name" value="Glycogen Phosphorylase B"/>
    <property type="match status" value="1"/>
</dbReference>
<dbReference type="Proteomes" id="UP000571950">
    <property type="component" value="Unassembled WGS sequence"/>
</dbReference>
<dbReference type="SUPFAM" id="SSF53756">
    <property type="entry name" value="UDP-Glycosyltransferase/glycogen phosphorylase"/>
    <property type="match status" value="1"/>
</dbReference>
<comment type="caution">
    <text evidence="1">The sequence shown here is derived from an EMBL/GenBank/DDBJ whole genome shotgun (WGS) entry which is preliminary data.</text>
</comment>
<reference evidence="1 2" key="1">
    <citation type="submission" date="2020-08" db="EMBL/GenBank/DDBJ databases">
        <title>Genomic Encyclopedia of Type Strains, Phase IV (KMG-IV): sequencing the most valuable type-strain genomes for metagenomic binning, comparative biology and taxonomic classification.</title>
        <authorList>
            <person name="Goeker M."/>
        </authorList>
    </citation>
    <scope>NUCLEOTIDE SEQUENCE [LARGE SCALE GENOMIC DNA]</scope>
    <source>
        <strain evidence="1 2">DSM 26189</strain>
    </source>
</reference>
<dbReference type="GO" id="GO:0006488">
    <property type="term" value="P:dolichol-linked oligosaccharide biosynthetic process"/>
    <property type="evidence" value="ECO:0007669"/>
    <property type="project" value="InterPro"/>
</dbReference>
<gene>
    <name evidence="1" type="ORF">GGR43_000537</name>
</gene>
<name>A0A7W6FN91_9SPHN</name>
<evidence type="ECO:0000313" key="2">
    <source>
        <dbReference type="Proteomes" id="UP000571950"/>
    </source>
</evidence>